<keyword evidence="4" id="KW-1185">Reference proteome</keyword>
<proteinExistence type="predicted"/>
<dbReference type="AlphaFoldDB" id="A0AA88QZD3"/>
<dbReference type="InterPro" id="IPR035892">
    <property type="entry name" value="C2_domain_sf"/>
</dbReference>
<gene>
    <name evidence="3" type="ORF">RJ640_014423</name>
</gene>
<evidence type="ECO:0000256" key="1">
    <source>
        <dbReference type="SAM" id="MobiDB-lite"/>
    </source>
</evidence>
<dbReference type="SUPFAM" id="SSF49562">
    <property type="entry name" value="C2 domain (Calcium/lipid-binding domain, CaLB)"/>
    <property type="match status" value="1"/>
</dbReference>
<evidence type="ECO:0000313" key="4">
    <source>
        <dbReference type="Proteomes" id="UP001187471"/>
    </source>
</evidence>
<comment type="caution">
    <text evidence="3">The sequence shown here is derived from an EMBL/GenBank/DDBJ whole genome shotgun (WGS) entry which is preliminary data.</text>
</comment>
<accession>A0AA88QZD3</accession>
<protein>
    <recommendedName>
        <fullName evidence="2">C2 domain-containing protein</fullName>
    </recommendedName>
</protein>
<evidence type="ECO:0000259" key="2">
    <source>
        <dbReference type="Pfam" id="PF00168"/>
    </source>
</evidence>
<dbReference type="Pfam" id="PF00168">
    <property type="entry name" value="C2"/>
    <property type="match status" value="1"/>
</dbReference>
<sequence length="273" mass="29274">MGISGTLEVVLESAEGIKTRDTIYEGKKHVWNEKFKFNVEYPGGEDHPQDKLIFRVMDKHKISEDEFGEDGIAKGFEGNQLAVLAQLVERVAFNHVVVGSSPTDGILESMKGKEMTQEDVGNHLNPIVFGCRRDAEILAGIGLAELPVSGRHVPGGGGAVVTARDPEGQGLAHKDGVGLPVLAPVAAHGHPLGVGAFDAHADDIPCTRDVGDQDQVEVSEAVDRESDPSLLSAWDPTRKGNPRESKTTTDPTQSLLSSFNYSSSYLIQLLAIT</sequence>
<organism evidence="3 4">
    <name type="scientific">Escallonia rubra</name>
    <dbReference type="NCBI Taxonomy" id="112253"/>
    <lineage>
        <taxon>Eukaryota</taxon>
        <taxon>Viridiplantae</taxon>
        <taxon>Streptophyta</taxon>
        <taxon>Embryophyta</taxon>
        <taxon>Tracheophyta</taxon>
        <taxon>Spermatophyta</taxon>
        <taxon>Magnoliopsida</taxon>
        <taxon>eudicotyledons</taxon>
        <taxon>Gunneridae</taxon>
        <taxon>Pentapetalae</taxon>
        <taxon>asterids</taxon>
        <taxon>campanulids</taxon>
        <taxon>Escalloniales</taxon>
        <taxon>Escalloniaceae</taxon>
        <taxon>Escallonia</taxon>
    </lineage>
</organism>
<feature type="domain" description="C2" evidence="2">
    <location>
        <begin position="18"/>
        <end position="67"/>
    </location>
</feature>
<evidence type="ECO:0000313" key="3">
    <source>
        <dbReference type="EMBL" id="KAK2972365.1"/>
    </source>
</evidence>
<dbReference type="Gene3D" id="2.60.40.150">
    <property type="entry name" value="C2 domain"/>
    <property type="match status" value="1"/>
</dbReference>
<name>A0AA88QZD3_9ASTE</name>
<feature type="region of interest" description="Disordered" evidence="1">
    <location>
        <begin position="213"/>
        <end position="254"/>
    </location>
</feature>
<reference evidence="3" key="1">
    <citation type="submission" date="2022-12" db="EMBL/GenBank/DDBJ databases">
        <title>Draft genome assemblies for two species of Escallonia (Escalloniales).</title>
        <authorList>
            <person name="Chanderbali A."/>
            <person name="Dervinis C."/>
            <person name="Anghel I."/>
            <person name="Soltis D."/>
            <person name="Soltis P."/>
            <person name="Zapata F."/>
        </authorList>
    </citation>
    <scope>NUCLEOTIDE SEQUENCE</scope>
    <source>
        <strain evidence="3">UCBG92.1500</strain>
        <tissue evidence="3">Leaf</tissue>
    </source>
</reference>
<dbReference type="Proteomes" id="UP001187471">
    <property type="component" value="Unassembled WGS sequence"/>
</dbReference>
<dbReference type="InterPro" id="IPR000008">
    <property type="entry name" value="C2_dom"/>
</dbReference>
<dbReference type="EMBL" id="JAVXUO010002530">
    <property type="protein sequence ID" value="KAK2972365.1"/>
    <property type="molecule type" value="Genomic_DNA"/>
</dbReference>
<dbReference type="AntiFam" id="ANF00010">
    <property type="entry name" value="tRNA translation"/>
</dbReference>
<feature type="compositionally biased region" description="Basic and acidic residues" evidence="1">
    <location>
        <begin position="236"/>
        <end position="247"/>
    </location>
</feature>